<dbReference type="SUPFAM" id="SSF52768">
    <property type="entry name" value="Arginase/deacetylase"/>
    <property type="match status" value="1"/>
</dbReference>
<evidence type="ECO:0000313" key="6">
    <source>
        <dbReference type="Proteomes" id="UP000229317"/>
    </source>
</evidence>
<accession>A0A2H0KSH5</accession>
<dbReference type="Gene3D" id="3.40.800.10">
    <property type="entry name" value="Ureohydrolase domain"/>
    <property type="match status" value="1"/>
</dbReference>
<dbReference type="CDD" id="cd11593">
    <property type="entry name" value="Agmatinase-like_2"/>
    <property type="match status" value="1"/>
</dbReference>
<dbReference type="GO" id="GO:0008783">
    <property type="term" value="F:agmatinase activity"/>
    <property type="evidence" value="ECO:0007669"/>
    <property type="project" value="TreeGrafter"/>
</dbReference>
<evidence type="ECO:0000256" key="3">
    <source>
        <dbReference type="ARBA" id="ARBA00022801"/>
    </source>
</evidence>
<dbReference type="PIRSF" id="PIRSF036979">
    <property type="entry name" value="Arginase"/>
    <property type="match status" value="1"/>
</dbReference>
<feature type="binding site" evidence="4">
    <location>
        <position position="237"/>
    </location>
    <ligand>
        <name>Mn(2+)</name>
        <dbReference type="ChEBI" id="CHEBI:29035"/>
        <label>1</label>
    </ligand>
</feature>
<feature type="binding site" evidence="4">
    <location>
        <position position="137"/>
    </location>
    <ligand>
        <name>Mn(2+)</name>
        <dbReference type="ChEBI" id="CHEBI:29035"/>
        <label>1</label>
    </ligand>
</feature>
<dbReference type="InterPro" id="IPR023696">
    <property type="entry name" value="Ureohydrolase_dom_sf"/>
</dbReference>
<feature type="binding site" evidence="4">
    <location>
        <position position="135"/>
    </location>
    <ligand>
        <name>Mn(2+)</name>
        <dbReference type="ChEBI" id="CHEBI:29035"/>
        <label>1</label>
    </ligand>
</feature>
<dbReference type="PRINTS" id="PR00116">
    <property type="entry name" value="ARGINASE"/>
</dbReference>
<dbReference type="AlphaFoldDB" id="A0A2H0KSH5"/>
<dbReference type="GO" id="GO:0033389">
    <property type="term" value="P:putrescine biosynthetic process from arginine, via agmatine"/>
    <property type="evidence" value="ECO:0007669"/>
    <property type="project" value="TreeGrafter"/>
</dbReference>
<dbReference type="GO" id="GO:0046872">
    <property type="term" value="F:metal ion binding"/>
    <property type="evidence" value="ECO:0007669"/>
    <property type="project" value="UniProtKB-KW"/>
</dbReference>
<feature type="binding site" evidence="4">
    <location>
        <position position="235"/>
    </location>
    <ligand>
        <name>Mn(2+)</name>
        <dbReference type="ChEBI" id="CHEBI:29035"/>
        <label>1</label>
    </ligand>
</feature>
<dbReference type="EMBL" id="PCVO01000048">
    <property type="protein sequence ID" value="PIQ75102.1"/>
    <property type="molecule type" value="Genomic_DNA"/>
</dbReference>
<evidence type="ECO:0000256" key="1">
    <source>
        <dbReference type="ARBA" id="ARBA00009227"/>
    </source>
</evidence>
<comment type="cofactor">
    <cofactor evidence="4">
        <name>Mn(2+)</name>
        <dbReference type="ChEBI" id="CHEBI:29035"/>
    </cofactor>
    <text evidence="4">Binds 2 manganese ions per subunit.</text>
</comment>
<proteinExistence type="inferred from homology"/>
<organism evidence="5 6">
    <name type="scientific">Candidatus Portnoybacteria bacterium CG11_big_fil_rev_8_21_14_0_20_40_15</name>
    <dbReference type="NCBI Taxonomy" id="1974817"/>
    <lineage>
        <taxon>Bacteria</taxon>
        <taxon>Candidatus Portnoyibacteriota</taxon>
    </lineage>
</organism>
<sequence>MKLKLAKKNFLDEKNSPDLADVVIVPFGLEKTVCFGKGTHKGPERIIEVSPQLETFDEELKKDVYKEVAITTLAEPKIKKSHEAAIGQLEEIVNEIYKLNKFPLILGGEHSLTLGAVRAAQKKYGEISILQFDAHADLREEYEGTIYNHACVMRQCLKLNSSLTSPSPLQREKEREGDVTLTQVGIRNISTDTDEFGFWKENQKRIKTFWAKDMARWKISDIVNSLDKNVYLTFDVDAFDSGIMPSCSTPEPGGLQWYQAMEILKAIASKKNIIGADVVELAPIQGLNAPDFLAAKLVYKIIGYIFA</sequence>
<comment type="caution">
    <text evidence="5">The sequence shown here is derived from an EMBL/GenBank/DDBJ whole genome shotgun (WGS) entry which is preliminary data.</text>
</comment>
<dbReference type="InterPro" id="IPR005925">
    <property type="entry name" value="Agmatinase-rel"/>
</dbReference>
<evidence type="ECO:0000313" key="5">
    <source>
        <dbReference type="EMBL" id="PIQ75102.1"/>
    </source>
</evidence>
<dbReference type="NCBIfam" id="TIGR01230">
    <property type="entry name" value="agmatinase"/>
    <property type="match status" value="1"/>
</dbReference>
<keyword evidence="2 4" id="KW-0479">Metal-binding</keyword>
<protein>
    <submittedName>
        <fullName evidence="5">Agmatinase</fullName>
    </submittedName>
</protein>
<gene>
    <name evidence="5" type="primary">speB</name>
    <name evidence="5" type="ORF">COV84_03270</name>
</gene>
<dbReference type="PANTHER" id="PTHR11358:SF26">
    <property type="entry name" value="GUANIDINO ACID HYDROLASE, MITOCHONDRIAL"/>
    <property type="match status" value="1"/>
</dbReference>
<keyword evidence="3" id="KW-0378">Hydrolase</keyword>
<feature type="binding site" evidence="4">
    <location>
        <position position="110"/>
    </location>
    <ligand>
        <name>Mn(2+)</name>
        <dbReference type="ChEBI" id="CHEBI:29035"/>
        <label>1</label>
    </ligand>
</feature>
<dbReference type="PROSITE" id="PS51409">
    <property type="entry name" value="ARGINASE_2"/>
    <property type="match status" value="1"/>
</dbReference>
<dbReference type="PANTHER" id="PTHR11358">
    <property type="entry name" value="ARGINASE/AGMATINASE"/>
    <property type="match status" value="1"/>
</dbReference>
<feature type="binding site" evidence="4">
    <location>
        <position position="133"/>
    </location>
    <ligand>
        <name>Mn(2+)</name>
        <dbReference type="ChEBI" id="CHEBI:29035"/>
        <label>1</label>
    </ligand>
</feature>
<dbReference type="Proteomes" id="UP000229317">
    <property type="component" value="Unassembled WGS sequence"/>
</dbReference>
<dbReference type="InterPro" id="IPR006035">
    <property type="entry name" value="Ureohydrolase"/>
</dbReference>
<name>A0A2H0KSH5_9BACT</name>
<dbReference type="Pfam" id="PF00491">
    <property type="entry name" value="Arginase"/>
    <property type="match status" value="1"/>
</dbReference>
<evidence type="ECO:0000256" key="2">
    <source>
        <dbReference type="ARBA" id="ARBA00022723"/>
    </source>
</evidence>
<evidence type="ECO:0000256" key="4">
    <source>
        <dbReference type="PIRSR" id="PIRSR036979-1"/>
    </source>
</evidence>
<reference evidence="5 6" key="1">
    <citation type="submission" date="2017-09" db="EMBL/GenBank/DDBJ databases">
        <title>Depth-based differentiation of microbial function through sediment-hosted aquifers and enrichment of novel symbionts in the deep terrestrial subsurface.</title>
        <authorList>
            <person name="Probst A.J."/>
            <person name="Ladd B."/>
            <person name="Jarett J.K."/>
            <person name="Geller-Mcgrath D.E."/>
            <person name="Sieber C.M."/>
            <person name="Emerson J.B."/>
            <person name="Anantharaman K."/>
            <person name="Thomas B.C."/>
            <person name="Malmstrom R."/>
            <person name="Stieglmeier M."/>
            <person name="Klingl A."/>
            <person name="Woyke T."/>
            <person name="Ryan C.M."/>
            <person name="Banfield J.F."/>
        </authorList>
    </citation>
    <scope>NUCLEOTIDE SEQUENCE [LARGE SCALE GENOMIC DNA]</scope>
    <source>
        <strain evidence="5">CG11_big_fil_rev_8_21_14_0_20_40_15</strain>
    </source>
</reference>
<comment type="similarity">
    <text evidence="1">Belongs to the arginase family. Agmatinase subfamily.</text>
</comment>
<keyword evidence="4" id="KW-0464">Manganese</keyword>